<sequence length="536" mass="55124">MRDERQQDNKALTHKNGNNGAEESGMIPMGKGPAAPFPQRGAQYGKPKGAPQTATTAAAANATSNITSSASNATPSSAPGSGGGLFFESTWSNGNISAGLGERQGSLDASGGAMDAAAAAATTPMARWASFGRYHSQNHHPHQAQQQMESLSSRSSSLSDLNPTFGAMAAAAGHGGSSGFFGVDDLLEPSSKLKVSRSLPAALAAQKFLASGGAGGMPDLGAMAPMNQPAPPAPAPVPQQPPPQQQKMMARSQSEKIPSSRSAHRMSSASANSLLAYATHNRSSDNFDLHSPRSSNGGGGGGNLRVNSNAQVSMHSLYKTELCRSWEETGCCRYGSKCQFAHGRSELRPIARHPKYKTEICRTFANTGACPYGMRCRFIHYVSSKDGSLKHGPGNSITGGGGGGGGVDPKSVCPPVAPAAAAGGPKTLVAQATKEAPARGDQAGVDTWTSLLRGDRGDGSGSSSGSANAWASHPAAAKAAAAAKENSASGEGMVKRTKSAYPRLEQRSEPAGGEHSSAIPNKRLPIFQSLSFEDRR</sequence>
<evidence type="ECO:0000256" key="3">
    <source>
        <dbReference type="ARBA" id="ARBA00022771"/>
    </source>
</evidence>
<dbReference type="EMBL" id="HBHU01012285">
    <property type="protein sequence ID" value="CAE0026571.1"/>
    <property type="molecule type" value="Transcribed_RNA"/>
</dbReference>
<feature type="region of interest" description="Disordered" evidence="6">
    <location>
        <begin position="136"/>
        <end position="158"/>
    </location>
</feature>
<organism evidence="8">
    <name type="scientific">Chloropicon laureae</name>
    <dbReference type="NCBI Taxonomy" id="464258"/>
    <lineage>
        <taxon>Eukaryota</taxon>
        <taxon>Viridiplantae</taxon>
        <taxon>Chlorophyta</taxon>
        <taxon>Chloropicophyceae</taxon>
        <taxon>Chloropicales</taxon>
        <taxon>Chloropicaceae</taxon>
        <taxon>Chloropicon</taxon>
    </lineage>
</organism>
<feature type="region of interest" description="Disordered" evidence="6">
    <location>
        <begin position="1"/>
        <end position="85"/>
    </location>
</feature>
<keyword evidence="2" id="KW-0677">Repeat</keyword>
<feature type="compositionally biased region" description="Pro residues" evidence="6">
    <location>
        <begin position="228"/>
        <end position="244"/>
    </location>
</feature>
<feature type="zinc finger region" description="C3H1-type" evidence="5">
    <location>
        <begin position="355"/>
        <end position="383"/>
    </location>
</feature>
<evidence type="ECO:0000256" key="1">
    <source>
        <dbReference type="ARBA" id="ARBA00022723"/>
    </source>
</evidence>
<feature type="region of interest" description="Disordered" evidence="6">
    <location>
        <begin position="219"/>
        <end position="269"/>
    </location>
</feature>
<dbReference type="SUPFAM" id="SSF90229">
    <property type="entry name" value="CCCH zinc finger"/>
    <property type="match status" value="2"/>
</dbReference>
<protein>
    <recommendedName>
        <fullName evidence="7">C3H1-type domain-containing protein</fullName>
    </recommendedName>
</protein>
<keyword evidence="3 5" id="KW-0863">Zinc-finger</keyword>
<evidence type="ECO:0000256" key="6">
    <source>
        <dbReference type="SAM" id="MobiDB-lite"/>
    </source>
</evidence>
<feature type="region of interest" description="Disordered" evidence="6">
    <location>
        <begin position="284"/>
        <end position="307"/>
    </location>
</feature>
<feature type="domain" description="C3H1-type" evidence="7">
    <location>
        <begin position="317"/>
        <end position="345"/>
    </location>
</feature>
<evidence type="ECO:0000256" key="5">
    <source>
        <dbReference type="PROSITE-ProRule" id="PRU00723"/>
    </source>
</evidence>
<keyword evidence="1 5" id="KW-0479">Metal-binding</keyword>
<dbReference type="Pfam" id="PF00642">
    <property type="entry name" value="zf-CCCH"/>
    <property type="match status" value="2"/>
</dbReference>
<feature type="compositionally biased region" description="Low complexity" evidence="6">
    <location>
        <begin position="259"/>
        <end position="269"/>
    </location>
</feature>
<feature type="compositionally biased region" description="Low complexity" evidence="6">
    <location>
        <begin position="461"/>
        <end position="489"/>
    </location>
</feature>
<feature type="region of interest" description="Disordered" evidence="6">
    <location>
        <begin position="433"/>
        <end position="536"/>
    </location>
</feature>
<accession>A0A7S3E4U7</accession>
<feature type="compositionally biased region" description="Low complexity" evidence="6">
    <location>
        <begin position="49"/>
        <end position="79"/>
    </location>
</feature>
<dbReference type="InterPro" id="IPR045877">
    <property type="entry name" value="ZFP36-like"/>
</dbReference>
<dbReference type="InterPro" id="IPR000571">
    <property type="entry name" value="Znf_CCCH"/>
</dbReference>
<dbReference type="PANTHER" id="PTHR12547">
    <property type="entry name" value="CCCH ZINC FINGER/TIS11-RELATED"/>
    <property type="match status" value="1"/>
</dbReference>
<evidence type="ECO:0000256" key="4">
    <source>
        <dbReference type="ARBA" id="ARBA00022833"/>
    </source>
</evidence>
<reference evidence="8" key="1">
    <citation type="submission" date="2021-01" db="EMBL/GenBank/DDBJ databases">
        <authorList>
            <person name="Corre E."/>
            <person name="Pelletier E."/>
            <person name="Niang G."/>
            <person name="Scheremetjew M."/>
            <person name="Finn R."/>
            <person name="Kale V."/>
            <person name="Holt S."/>
            <person name="Cochrane G."/>
            <person name="Meng A."/>
            <person name="Brown T."/>
            <person name="Cohen L."/>
        </authorList>
    </citation>
    <scope>NUCLEOTIDE SEQUENCE</scope>
    <source>
        <strain evidence="8">RCC856</strain>
    </source>
</reference>
<feature type="domain" description="C3H1-type" evidence="7">
    <location>
        <begin position="355"/>
        <end position="383"/>
    </location>
</feature>
<proteinExistence type="predicted"/>
<evidence type="ECO:0000259" key="7">
    <source>
        <dbReference type="PROSITE" id="PS50103"/>
    </source>
</evidence>
<dbReference type="PANTHER" id="PTHR12547:SF18">
    <property type="entry name" value="PROTEIN TIS11"/>
    <property type="match status" value="1"/>
</dbReference>
<name>A0A7S3E4U7_9CHLO</name>
<keyword evidence="4 5" id="KW-0862">Zinc</keyword>
<evidence type="ECO:0000313" key="8">
    <source>
        <dbReference type="EMBL" id="CAE0026571.1"/>
    </source>
</evidence>
<dbReference type="FunFam" id="4.10.1000.10:FF:000001">
    <property type="entry name" value="zinc finger CCCH domain-containing protein 15-like"/>
    <property type="match status" value="1"/>
</dbReference>
<dbReference type="Gene3D" id="6.10.250.3220">
    <property type="match status" value="1"/>
</dbReference>
<dbReference type="SMART" id="SM00356">
    <property type="entry name" value="ZnF_C3H1"/>
    <property type="match status" value="2"/>
</dbReference>
<gene>
    <name evidence="8" type="ORF">CLAU1311_LOCUS8019</name>
</gene>
<dbReference type="InterPro" id="IPR036855">
    <property type="entry name" value="Znf_CCCH_sf"/>
</dbReference>
<dbReference type="GO" id="GO:0003729">
    <property type="term" value="F:mRNA binding"/>
    <property type="evidence" value="ECO:0007669"/>
    <property type="project" value="InterPro"/>
</dbReference>
<dbReference type="PROSITE" id="PS50103">
    <property type="entry name" value="ZF_C3H1"/>
    <property type="match status" value="2"/>
</dbReference>
<dbReference type="AlphaFoldDB" id="A0A7S3E4U7"/>
<feature type="zinc finger region" description="C3H1-type" evidence="5">
    <location>
        <begin position="317"/>
        <end position="345"/>
    </location>
</feature>
<dbReference type="GO" id="GO:0008270">
    <property type="term" value="F:zinc ion binding"/>
    <property type="evidence" value="ECO:0007669"/>
    <property type="project" value="UniProtKB-KW"/>
</dbReference>
<evidence type="ECO:0000256" key="2">
    <source>
        <dbReference type="ARBA" id="ARBA00022737"/>
    </source>
</evidence>
<dbReference type="Gene3D" id="4.10.1000.10">
    <property type="entry name" value="Zinc finger, CCCH-type"/>
    <property type="match status" value="1"/>
</dbReference>
<dbReference type="FunFam" id="4.10.1000.10:FF:000002">
    <property type="entry name" value="Zinc finger protein 36, C3H1 type-like 1"/>
    <property type="match status" value="1"/>
</dbReference>